<proteinExistence type="predicted"/>
<accession>A0A0R0CFD3</accession>
<comment type="caution">
    <text evidence="2">The sequence shown here is derived from an EMBL/GenBank/DDBJ whole genome shotgun (WGS) entry which is preliminary data.</text>
</comment>
<dbReference type="STRING" id="405444.ABB26_07440"/>
<dbReference type="PATRIC" id="fig|405444.3.peg.499"/>
<protein>
    <recommendedName>
        <fullName evidence="1">DUF7716 domain-containing protein</fullName>
    </recommendedName>
</protein>
<dbReference type="AlphaFoldDB" id="A0A0R0CFD3"/>
<organism evidence="2 3">
    <name type="scientific">Stenotrophomonas humi</name>
    <dbReference type="NCBI Taxonomy" id="405444"/>
    <lineage>
        <taxon>Bacteria</taxon>
        <taxon>Pseudomonadati</taxon>
        <taxon>Pseudomonadota</taxon>
        <taxon>Gammaproteobacteria</taxon>
        <taxon>Lysobacterales</taxon>
        <taxon>Lysobacteraceae</taxon>
        <taxon>Stenotrophomonas</taxon>
    </lineage>
</organism>
<dbReference type="InterPro" id="IPR056133">
    <property type="entry name" value="DUF7716"/>
</dbReference>
<name>A0A0R0CFD3_9GAMM</name>
<evidence type="ECO:0000313" key="2">
    <source>
        <dbReference type="EMBL" id="KRG64449.1"/>
    </source>
</evidence>
<dbReference type="Proteomes" id="UP000050864">
    <property type="component" value="Unassembled WGS sequence"/>
</dbReference>
<reference evidence="2 3" key="1">
    <citation type="submission" date="2015-05" db="EMBL/GenBank/DDBJ databases">
        <title>Genome sequencing and analysis of members of genus Stenotrophomonas.</title>
        <authorList>
            <person name="Patil P.P."/>
            <person name="Midha S."/>
            <person name="Patil P.B."/>
        </authorList>
    </citation>
    <scope>NUCLEOTIDE SEQUENCE [LARGE SCALE GENOMIC DNA]</scope>
    <source>
        <strain evidence="2 3">DSM 18929</strain>
    </source>
</reference>
<dbReference type="RefSeq" id="WP_057633050.1">
    <property type="nucleotide sequence ID" value="NZ_LDJI01000013.1"/>
</dbReference>
<gene>
    <name evidence="2" type="ORF">ABB26_07440</name>
</gene>
<evidence type="ECO:0000259" key="1">
    <source>
        <dbReference type="Pfam" id="PF24832"/>
    </source>
</evidence>
<evidence type="ECO:0000313" key="3">
    <source>
        <dbReference type="Proteomes" id="UP000050864"/>
    </source>
</evidence>
<keyword evidence="3" id="KW-1185">Reference proteome</keyword>
<dbReference type="EMBL" id="LDJI01000013">
    <property type="protein sequence ID" value="KRG64449.1"/>
    <property type="molecule type" value="Genomic_DNA"/>
</dbReference>
<sequence>MIELLDLRQTLDAIAACNDDGQVWERYGWVHATDGGALAARFWLPPSEEEAWDEDDEVAVAARGLGLSPFLEPATFADVLDVQKRQRPLSTLEDYARALDYYAEYDAFLQVPGMDEALGEASAAEQDAAQVMGVGPGIFASFDVVLVACPAEHMKGAASRVATLLAIPVGEALARCRMLPLALGQHLDRVRCGEVQAPFEELGATLQIHAYRPFPWRAEPNAG</sequence>
<feature type="domain" description="DUF7716" evidence="1">
    <location>
        <begin position="49"/>
        <end position="110"/>
    </location>
</feature>
<dbReference type="OrthoDB" id="8655529at2"/>
<dbReference type="Pfam" id="PF24832">
    <property type="entry name" value="DUF7716"/>
    <property type="match status" value="1"/>
</dbReference>